<name>A0A0F9ZUX9_9BACT</name>
<dbReference type="AlphaFoldDB" id="A0A0F9ZUX9"/>
<dbReference type="GO" id="GO:0016990">
    <property type="term" value="F:arginine deiminase activity"/>
    <property type="evidence" value="ECO:0007669"/>
    <property type="project" value="TreeGrafter"/>
</dbReference>
<dbReference type="GO" id="GO:0019546">
    <property type="term" value="P:L-arginine deiminase pathway"/>
    <property type="evidence" value="ECO:0007669"/>
    <property type="project" value="TreeGrafter"/>
</dbReference>
<dbReference type="PANTHER" id="PTHR47271">
    <property type="entry name" value="ARGININE DEIMINASE"/>
    <property type="match status" value="1"/>
</dbReference>
<dbReference type="Proteomes" id="UP000033995">
    <property type="component" value="Unassembled WGS sequence"/>
</dbReference>
<evidence type="ECO:0000313" key="1">
    <source>
        <dbReference type="EMBL" id="KKP48059.1"/>
    </source>
</evidence>
<comment type="caution">
    <text evidence="1">The sequence shown here is derived from an EMBL/GenBank/DDBJ whole genome shotgun (WGS) entry which is preliminary data.</text>
</comment>
<sequence length="274" mass="30468">MQKSIFLQNEGHTLKEVVMCSPAKEYFLVDKQAQHNITELANREKAINQHNHLVKLIEKFGAKVLLINELVKHPNSVFTQDTAVSTPYGYIRLNMGLLSRVGEDVWMSQYLNKRNIPQIGSIVNSGTVEGGDVILGGNIAFVGISTRTNENGAFQMRYLLEKEGYVVRISKIPSPFLHIGGAMSIINEDTILCVNKVFPSDFFAGFQTIMIPNDGFISGNVITLGKKHLIANKNNLNAIQKLKKANFTVWECNLSEFTKGTGGPSCLIMPLKRK</sequence>
<dbReference type="EMBL" id="LBOZ01000002">
    <property type="protein sequence ID" value="KKP48059.1"/>
    <property type="molecule type" value="Genomic_DNA"/>
</dbReference>
<accession>A0A0F9ZUX9</accession>
<gene>
    <name evidence="1" type="ORF">UR38_C0002G0162</name>
</gene>
<dbReference type="PANTHER" id="PTHR47271:SF2">
    <property type="entry name" value="ARGININE DEIMINASE"/>
    <property type="match status" value="1"/>
</dbReference>
<proteinExistence type="predicted"/>
<organism evidence="1 2">
    <name type="scientific">Candidatus Woesebacteria bacterium GW2011_GWA2_33_28</name>
    <dbReference type="NCBI Taxonomy" id="1618561"/>
    <lineage>
        <taxon>Bacteria</taxon>
        <taxon>Candidatus Woeseibacteriota</taxon>
    </lineage>
</organism>
<protein>
    <submittedName>
        <fullName evidence="1">Amidinotransferase superfamily</fullName>
    </submittedName>
</protein>
<dbReference type="Gene3D" id="3.75.10.10">
    <property type="entry name" value="L-arginine/glycine Amidinotransferase, Chain A"/>
    <property type="match status" value="1"/>
</dbReference>
<dbReference type="Pfam" id="PF19420">
    <property type="entry name" value="DDAH_eukar"/>
    <property type="match status" value="1"/>
</dbReference>
<keyword evidence="1" id="KW-0808">Transferase</keyword>
<reference evidence="1 2" key="1">
    <citation type="journal article" date="2015" name="Nature">
        <title>rRNA introns, odd ribosomes, and small enigmatic genomes across a large radiation of phyla.</title>
        <authorList>
            <person name="Brown C.T."/>
            <person name="Hug L.A."/>
            <person name="Thomas B.C."/>
            <person name="Sharon I."/>
            <person name="Castelle C.J."/>
            <person name="Singh A."/>
            <person name="Wilkins M.J."/>
            <person name="Williams K.H."/>
            <person name="Banfield J.F."/>
        </authorList>
    </citation>
    <scope>NUCLEOTIDE SEQUENCE [LARGE SCALE GENOMIC DNA]</scope>
</reference>
<evidence type="ECO:0000313" key="2">
    <source>
        <dbReference type="Proteomes" id="UP000033995"/>
    </source>
</evidence>
<dbReference type="GO" id="GO:0016740">
    <property type="term" value="F:transferase activity"/>
    <property type="evidence" value="ECO:0007669"/>
    <property type="project" value="UniProtKB-KW"/>
</dbReference>
<dbReference type="SUPFAM" id="SSF55909">
    <property type="entry name" value="Pentein"/>
    <property type="match status" value="1"/>
</dbReference>